<feature type="domain" description="Flavodoxin-like fold" evidence="3">
    <location>
        <begin position="2"/>
        <end position="165"/>
    </location>
</feature>
<proteinExistence type="inferred from homology"/>
<dbReference type="InterPro" id="IPR029039">
    <property type="entry name" value="Flavoprotein-like_sf"/>
</dbReference>
<gene>
    <name evidence="4" type="ORF">C2R26_04970</name>
</gene>
<dbReference type="PANTHER" id="PTHR10204">
    <property type="entry name" value="NAD P H OXIDOREDUCTASE-RELATED"/>
    <property type="match status" value="1"/>
</dbReference>
<evidence type="ECO:0000313" key="4">
    <source>
        <dbReference type="EMBL" id="POH37073.1"/>
    </source>
</evidence>
<accession>A0A2P4R764</accession>
<dbReference type="GO" id="GO:0005829">
    <property type="term" value="C:cytosol"/>
    <property type="evidence" value="ECO:0007669"/>
    <property type="project" value="TreeGrafter"/>
</dbReference>
<keyword evidence="2" id="KW-0560">Oxidoreductase</keyword>
<name>A0A2P4R764_9LACO</name>
<dbReference type="SUPFAM" id="SSF52218">
    <property type="entry name" value="Flavoproteins"/>
    <property type="match status" value="1"/>
</dbReference>
<dbReference type="Pfam" id="PF02525">
    <property type="entry name" value="Flavodoxin_2"/>
    <property type="match status" value="1"/>
</dbReference>
<evidence type="ECO:0000259" key="3">
    <source>
        <dbReference type="Pfam" id="PF02525"/>
    </source>
</evidence>
<reference evidence="4" key="1">
    <citation type="submission" date="2018-01" db="EMBL/GenBank/DDBJ databases">
        <title>Genome sequnecing of Lactobacillus formosensis KACC 18721.</title>
        <authorList>
            <person name="Kim S.-J."/>
            <person name="Heo J."/>
        </authorList>
    </citation>
    <scope>NUCLEOTIDE SEQUENCE</scope>
    <source>
        <strain evidence="4">KACC 18721</strain>
    </source>
</reference>
<evidence type="ECO:0000256" key="1">
    <source>
        <dbReference type="ARBA" id="ARBA00006252"/>
    </source>
</evidence>
<dbReference type="AlphaFoldDB" id="A0A2P4R764"/>
<dbReference type="InterPro" id="IPR051545">
    <property type="entry name" value="NAD(P)H_dehydrogenase_qn"/>
</dbReference>
<dbReference type="GO" id="GO:0003955">
    <property type="term" value="F:NAD(P)H dehydrogenase (quinone) activity"/>
    <property type="evidence" value="ECO:0007669"/>
    <property type="project" value="TreeGrafter"/>
</dbReference>
<comment type="caution">
    <text evidence="4">The sequence shown here is derived from an EMBL/GenBank/DDBJ whole genome shotgun (WGS) entry which is preliminary data.</text>
</comment>
<dbReference type="EMBL" id="PPWZ01000029">
    <property type="protein sequence ID" value="POH37073.1"/>
    <property type="molecule type" value="Genomic_DNA"/>
</dbReference>
<dbReference type="InterPro" id="IPR003680">
    <property type="entry name" value="Flavodoxin_fold"/>
</dbReference>
<organism evidence="4">
    <name type="scientific">Companilactobacillus formosensis</name>
    <dbReference type="NCBI Taxonomy" id="1617889"/>
    <lineage>
        <taxon>Bacteria</taxon>
        <taxon>Bacillati</taxon>
        <taxon>Bacillota</taxon>
        <taxon>Bacilli</taxon>
        <taxon>Lactobacillales</taxon>
        <taxon>Lactobacillaceae</taxon>
        <taxon>Companilactobacillus</taxon>
    </lineage>
</organism>
<comment type="similarity">
    <text evidence="1">Belongs to the NAD(P)H dehydrogenase (quinone) family.</text>
</comment>
<dbReference type="Gene3D" id="3.40.50.360">
    <property type="match status" value="1"/>
</dbReference>
<dbReference type="PANTHER" id="PTHR10204:SF34">
    <property type="entry name" value="NAD(P)H DEHYDROGENASE [QUINONE] 1 ISOFORM 1"/>
    <property type="match status" value="1"/>
</dbReference>
<sequence length="187" mass="21666">MITIVYAHPWDGSFNNAMLKETKKVLNNNGQEYTLIDLNKDNFNPVMTQNDLSVYGKSGFKDPVVDKYIQILQKTEKIIFIFPIWWMGAPAILKGFFDKVFLTNKIVSFEGKKFTKVEKALLLTTSEFTTERLIKELDDPIKVVEYPIKSMGVSKIKWHNLGNIILSEKPERVEFLKQINNFVEDLI</sequence>
<evidence type="ECO:0000256" key="2">
    <source>
        <dbReference type="ARBA" id="ARBA00023002"/>
    </source>
</evidence>
<protein>
    <submittedName>
        <fullName evidence="4">NAD(P)H dehydrogenase</fullName>
    </submittedName>
</protein>